<gene>
    <name evidence="2" type="ORF">FRZ44_09890</name>
</gene>
<feature type="chain" id="PRO_5023916351" evidence="1">
    <location>
        <begin position="20"/>
        <end position="124"/>
    </location>
</feature>
<evidence type="ECO:0000313" key="3">
    <source>
        <dbReference type="Proteomes" id="UP000326202"/>
    </source>
</evidence>
<keyword evidence="3" id="KW-1185">Reference proteome</keyword>
<dbReference type="EMBL" id="CP042906">
    <property type="protein sequence ID" value="QEX15702.1"/>
    <property type="molecule type" value="Genomic_DNA"/>
</dbReference>
<dbReference type="PROSITE" id="PS51257">
    <property type="entry name" value="PROKAR_LIPOPROTEIN"/>
    <property type="match status" value="1"/>
</dbReference>
<reference evidence="2 3" key="1">
    <citation type="submission" date="2019-08" db="EMBL/GenBank/DDBJ databases">
        <title>Hyperibacter terrae gen. nov., sp. nov. and Hyperibacter viscosus sp. nov., two new members in the family Rhodospirillaceae isolated from the rhizosphere of Hypericum perforatum.</title>
        <authorList>
            <person name="Noviana Z."/>
        </authorList>
    </citation>
    <scope>NUCLEOTIDE SEQUENCE [LARGE SCALE GENOMIC DNA]</scope>
    <source>
        <strain evidence="2 3">R5913</strain>
    </source>
</reference>
<evidence type="ECO:0000256" key="1">
    <source>
        <dbReference type="SAM" id="SignalP"/>
    </source>
</evidence>
<evidence type="ECO:0000313" key="2">
    <source>
        <dbReference type="EMBL" id="QEX15702.1"/>
    </source>
</evidence>
<sequence>MRRVASLALILILAGCAQSYQPVVDTKGVDNAKYQQDLSECRQYAEQVSPAGEAATTGLLGAAGGAALGAIVGAFSGGAGTGAAIGAATGGAVGAGAGGVSGVSEQKRIINNCLRGRGYNVLNS</sequence>
<organism evidence="2 3">
    <name type="scientific">Hypericibacter terrae</name>
    <dbReference type="NCBI Taxonomy" id="2602015"/>
    <lineage>
        <taxon>Bacteria</taxon>
        <taxon>Pseudomonadati</taxon>
        <taxon>Pseudomonadota</taxon>
        <taxon>Alphaproteobacteria</taxon>
        <taxon>Rhodospirillales</taxon>
        <taxon>Dongiaceae</taxon>
        <taxon>Hypericibacter</taxon>
    </lineage>
</organism>
<dbReference type="Proteomes" id="UP000326202">
    <property type="component" value="Chromosome"/>
</dbReference>
<proteinExistence type="predicted"/>
<dbReference type="KEGG" id="htq:FRZ44_09890"/>
<dbReference type="AlphaFoldDB" id="A0A5J6ME77"/>
<protein>
    <submittedName>
        <fullName evidence="2">Uncharacterized protein</fullName>
    </submittedName>
</protein>
<accession>A0A5J6ME77</accession>
<name>A0A5J6ME77_9PROT</name>
<dbReference type="RefSeq" id="WP_151176131.1">
    <property type="nucleotide sequence ID" value="NZ_CP042906.1"/>
</dbReference>
<keyword evidence="1" id="KW-0732">Signal</keyword>
<dbReference type="OrthoDB" id="7282077at2"/>
<feature type="signal peptide" evidence="1">
    <location>
        <begin position="1"/>
        <end position="19"/>
    </location>
</feature>